<comment type="subcellular location">
    <subcellularLocation>
        <location evidence="1">Cell membrane</location>
        <topology evidence="1">Multi-pass membrane protein</topology>
    </subcellularLocation>
</comment>
<evidence type="ECO:0000313" key="8">
    <source>
        <dbReference type="EMBL" id="VAW88099.1"/>
    </source>
</evidence>
<protein>
    <recommendedName>
        <fullName evidence="7">Copper resistance protein D domain-containing protein</fullName>
    </recommendedName>
</protein>
<dbReference type="PANTHER" id="PTHR34820">
    <property type="entry name" value="INNER MEMBRANE PROTEIN YEBZ"/>
    <property type="match status" value="1"/>
</dbReference>
<reference evidence="8" key="1">
    <citation type="submission" date="2018-06" db="EMBL/GenBank/DDBJ databases">
        <authorList>
            <person name="Zhirakovskaya E."/>
        </authorList>
    </citation>
    <scope>NUCLEOTIDE SEQUENCE</scope>
</reference>
<keyword evidence="2" id="KW-1003">Cell membrane</keyword>
<feature type="transmembrane region" description="Helical" evidence="6">
    <location>
        <begin position="12"/>
        <end position="32"/>
    </location>
</feature>
<keyword evidence="5 6" id="KW-0472">Membrane</keyword>
<dbReference type="PANTHER" id="PTHR34820:SF4">
    <property type="entry name" value="INNER MEMBRANE PROTEIN YEBZ"/>
    <property type="match status" value="1"/>
</dbReference>
<feature type="transmembrane region" description="Helical" evidence="6">
    <location>
        <begin position="197"/>
        <end position="217"/>
    </location>
</feature>
<evidence type="ECO:0000259" key="7">
    <source>
        <dbReference type="Pfam" id="PF05425"/>
    </source>
</evidence>
<feature type="transmembrane region" description="Helical" evidence="6">
    <location>
        <begin position="120"/>
        <end position="138"/>
    </location>
</feature>
<evidence type="ECO:0000256" key="2">
    <source>
        <dbReference type="ARBA" id="ARBA00022475"/>
    </source>
</evidence>
<dbReference type="GO" id="GO:0006825">
    <property type="term" value="P:copper ion transport"/>
    <property type="evidence" value="ECO:0007669"/>
    <property type="project" value="InterPro"/>
</dbReference>
<feature type="transmembrane region" description="Helical" evidence="6">
    <location>
        <begin position="92"/>
        <end position="113"/>
    </location>
</feature>
<dbReference type="Pfam" id="PF05425">
    <property type="entry name" value="CopD"/>
    <property type="match status" value="1"/>
</dbReference>
<feature type="domain" description="Copper resistance protein D" evidence="7">
    <location>
        <begin position="195"/>
        <end position="291"/>
    </location>
</feature>
<evidence type="ECO:0000256" key="1">
    <source>
        <dbReference type="ARBA" id="ARBA00004651"/>
    </source>
</evidence>
<keyword evidence="4 6" id="KW-1133">Transmembrane helix</keyword>
<accession>A0A3B0ZPU4</accession>
<evidence type="ECO:0000256" key="3">
    <source>
        <dbReference type="ARBA" id="ARBA00022692"/>
    </source>
</evidence>
<dbReference type="EMBL" id="UOFQ01000089">
    <property type="protein sequence ID" value="VAW88099.1"/>
    <property type="molecule type" value="Genomic_DNA"/>
</dbReference>
<dbReference type="InterPro" id="IPR032694">
    <property type="entry name" value="CopC/D"/>
</dbReference>
<feature type="transmembrane region" description="Helical" evidence="6">
    <location>
        <begin position="53"/>
        <end position="72"/>
    </location>
</feature>
<dbReference type="GO" id="GO:0005886">
    <property type="term" value="C:plasma membrane"/>
    <property type="evidence" value="ECO:0007669"/>
    <property type="project" value="UniProtKB-SubCell"/>
</dbReference>
<evidence type="ECO:0000256" key="6">
    <source>
        <dbReference type="SAM" id="Phobius"/>
    </source>
</evidence>
<proteinExistence type="predicted"/>
<organism evidence="8">
    <name type="scientific">hydrothermal vent metagenome</name>
    <dbReference type="NCBI Taxonomy" id="652676"/>
    <lineage>
        <taxon>unclassified sequences</taxon>
        <taxon>metagenomes</taxon>
        <taxon>ecological metagenomes</taxon>
    </lineage>
</organism>
<dbReference type="InterPro" id="IPR008457">
    <property type="entry name" value="Cu-R_CopD_dom"/>
</dbReference>
<feature type="transmembrane region" description="Helical" evidence="6">
    <location>
        <begin position="158"/>
        <end position="176"/>
    </location>
</feature>
<sequence length="299" mass="32273">MEFSLLDTILIALDRLALATIIGASAAFIWLLKDHHARALVQPKLRFMIDGALIILLITTTVVLLMRSATMADVSLLEAFPFVEKVVEKSHFGSLWAGRAIALVIMMTLWLFIRKTTPPLSGVLLIAASAAIAFYISATSHAGDEGLFTLDNLTNSTHIIGGCLWGGAVIAYLVIISTLRQQSNAMHKIICSSADRLSSLATVALALVISTGLLNAWHRLETIAELWQTDYGITLMIKFAFVVMMMVIGASNRFIIIPAMTGKPAASGRFQRVLSLDALLFITIICLAAALGIQGPGEH</sequence>
<feature type="transmembrane region" description="Helical" evidence="6">
    <location>
        <begin position="237"/>
        <end position="261"/>
    </location>
</feature>
<dbReference type="AlphaFoldDB" id="A0A3B0ZPU4"/>
<name>A0A3B0ZPU4_9ZZZZ</name>
<gene>
    <name evidence="8" type="ORF">MNBD_GAMMA17-244</name>
</gene>
<evidence type="ECO:0000256" key="4">
    <source>
        <dbReference type="ARBA" id="ARBA00022989"/>
    </source>
</evidence>
<evidence type="ECO:0000256" key="5">
    <source>
        <dbReference type="ARBA" id="ARBA00023136"/>
    </source>
</evidence>
<feature type="transmembrane region" description="Helical" evidence="6">
    <location>
        <begin position="273"/>
        <end position="293"/>
    </location>
</feature>
<keyword evidence="3 6" id="KW-0812">Transmembrane</keyword>